<feature type="domain" description="HTH araC/xylS-type" evidence="4">
    <location>
        <begin position="28"/>
        <end position="128"/>
    </location>
</feature>
<dbReference type="Pfam" id="PF12833">
    <property type="entry name" value="HTH_18"/>
    <property type="match status" value="1"/>
</dbReference>
<evidence type="ECO:0000313" key="5">
    <source>
        <dbReference type="EMBL" id="PST83861.1"/>
    </source>
</evidence>
<evidence type="ECO:0000256" key="3">
    <source>
        <dbReference type="ARBA" id="ARBA00023163"/>
    </source>
</evidence>
<evidence type="ECO:0000259" key="4">
    <source>
        <dbReference type="PROSITE" id="PS01124"/>
    </source>
</evidence>
<dbReference type="InterPro" id="IPR018062">
    <property type="entry name" value="HTH_AraC-typ_CS"/>
</dbReference>
<dbReference type="InterPro" id="IPR009057">
    <property type="entry name" value="Homeodomain-like_sf"/>
</dbReference>
<keyword evidence="6" id="KW-1185">Reference proteome</keyword>
<comment type="caution">
    <text evidence="5">The sequence shown here is derived from an EMBL/GenBank/DDBJ whole genome shotgun (WGS) entry which is preliminary data.</text>
</comment>
<accession>A0A2T3HNA1</accession>
<dbReference type="PROSITE" id="PS01124">
    <property type="entry name" value="HTH_ARAC_FAMILY_2"/>
    <property type="match status" value="1"/>
</dbReference>
<keyword evidence="3" id="KW-0804">Transcription</keyword>
<dbReference type="InterPro" id="IPR018060">
    <property type="entry name" value="HTH_AraC"/>
</dbReference>
<dbReference type="PROSITE" id="PS00041">
    <property type="entry name" value="HTH_ARAC_FAMILY_1"/>
    <property type="match status" value="1"/>
</dbReference>
<keyword evidence="2" id="KW-0238">DNA-binding</keyword>
<keyword evidence="1" id="KW-0805">Transcription regulation</keyword>
<dbReference type="Proteomes" id="UP000240912">
    <property type="component" value="Unassembled WGS sequence"/>
</dbReference>
<evidence type="ECO:0000256" key="2">
    <source>
        <dbReference type="ARBA" id="ARBA00023125"/>
    </source>
</evidence>
<dbReference type="Gene3D" id="1.10.10.60">
    <property type="entry name" value="Homeodomain-like"/>
    <property type="match status" value="2"/>
</dbReference>
<organism evidence="5 6">
    <name type="scientific">Pedobacter yulinensis</name>
    <dbReference type="NCBI Taxonomy" id="2126353"/>
    <lineage>
        <taxon>Bacteria</taxon>
        <taxon>Pseudomonadati</taxon>
        <taxon>Bacteroidota</taxon>
        <taxon>Sphingobacteriia</taxon>
        <taxon>Sphingobacteriales</taxon>
        <taxon>Sphingobacteriaceae</taxon>
        <taxon>Pedobacter</taxon>
    </lineage>
</organism>
<sequence length="132" mass="15438">MQSLFLILNRNRPDGAAKYDRTRSSRFSELVHFIHEHIYEHEKIQSAALAERFGFSVNYLGAFFKRETGQTLRNYIQAYKIELIRNRLSYSTLPIKVISTELGFTDLSHFNKYVRRLTGKSPGKYRSALRSS</sequence>
<dbReference type="SMART" id="SM00342">
    <property type="entry name" value="HTH_ARAC"/>
    <property type="match status" value="1"/>
</dbReference>
<proteinExistence type="predicted"/>
<dbReference type="SUPFAM" id="SSF46689">
    <property type="entry name" value="Homeodomain-like"/>
    <property type="match status" value="2"/>
</dbReference>
<dbReference type="PANTHER" id="PTHR43280">
    <property type="entry name" value="ARAC-FAMILY TRANSCRIPTIONAL REGULATOR"/>
    <property type="match status" value="1"/>
</dbReference>
<evidence type="ECO:0000313" key="6">
    <source>
        <dbReference type="Proteomes" id="UP000240912"/>
    </source>
</evidence>
<name>A0A2T3HNA1_9SPHI</name>
<gene>
    <name evidence="5" type="ORF">C7T94_13485</name>
</gene>
<dbReference type="OrthoDB" id="636258at2"/>
<dbReference type="AlphaFoldDB" id="A0A2T3HNA1"/>
<dbReference type="GO" id="GO:0043565">
    <property type="term" value="F:sequence-specific DNA binding"/>
    <property type="evidence" value="ECO:0007669"/>
    <property type="project" value="InterPro"/>
</dbReference>
<dbReference type="GO" id="GO:0003700">
    <property type="term" value="F:DNA-binding transcription factor activity"/>
    <property type="evidence" value="ECO:0007669"/>
    <property type="project" value="InterPro"/>
</dbReference>
<evidence type="ECO:0000256" key="1">
    <source>
        <dbReference type="ARBA" id="ARBA00023015"/>
    </source>
</evidence>
<dbReference type="EMBL" id="PYLS01000005">
    <property type="protein sequence ID" value="PST83861.1"/>
    <property type="molecule type" value="Genomic_DNA"/>
</dbReference>
<reference evidence="5 6" key="1">
    <citation type="submission" date="2018-03" db="EMBL/GenBank/DDBJ databases">
        <authorList>
            <person name="Keele B.F."/>
        </authorList>
    </citation>
    <scope>NUCLEOTIDE SEQUENCE [LARGE SCALE GENOMIC DNA]</scope>
    <source>
        <strain evidence="5 6">YL28-9</strain>
    </source>
</reference>
<dbReference type="PANTHER" id="PTHR43280:SF10">
    <property type="entry name" value="REGULATORY PROTEIN POCR"/>
    <property type="match status" value="1"/>
</dbReference>
<protein>
    <recommendedName>
        <fullName evidence="4">HTH araC/xylS-type domain-containing protein</fullName>
    </recommendedName>
</protein>